<evidence type="ECO:0000313" key="3">
    <source>
        <dbReference type="Proteomes" id="UP001501509"/>
    </source>
</evidence>
<dbReference type="Proteomes" id="UP001501509">
    <property type="component" value="Unassembled WGS sequence"/>
</dbReference>
<protein>
    <recommendedName>
        <fullName evidence="4">Membrane-associated oxidoreductase</fullName>
    </recommendedName>
</protein>
<evidence type="ECO:0000256" key="1">
    <source>
        <dbReference type="SAM" id="Phobius"/>
    </source>
</evidence>
<dbReference type="EMBL" id="BAAATD010000022">
    <property type="protein sequence ID" value="GAA2637374.1"/>
    <property type="molecule type" value="Genomic_DNA"/>
</dbReference>
<sequence>MERHELTGAELRLWDAYPSGAIVTFGGGETVRAEVVAALLLGAAEPTPGRYPGVRLRGARIIGRLDLDGTAFDTLLDCAGCVFEDTVSLAEADLRTLRITNSRLRAFKAPRLRAAGLVSLEGSSIDGGVRLDHARLESEVRLADVTAGKVIANNVEIQGRLNAAAITVRGEFNVRGGQITGDLVLAGGRFSNPGERAAVHGDAVTIGGQLRAAEVEVTGAVLLRGAKIDGTIAFHRARLSAPGHDVLNAAGATVGGGFFCRSGFSAEGGIRLIGTQITGNLTFDDARLHHPGGKALDLDSATCSEVSGVNLTVTAGEISMRNTRVAGRVDLDDAELRNSGGHRTLAVDHAELGLVSLCRLRAHGEVMIRATRINVRLLLMDAELHVPHGPALRASGSEIGADLIAHNLLIDGELRLYGTRVGQHVDLTGLRLSVRDGVALDAQGLVAGELSLLPAAPLDGTIVLAHAQIGLLRDDPDRWPAVLDANGLTYRALEPRLPARQRLAWLNGDRNGFESQPYEQLAAHYTTLGLHADARAVLCAKERHRLDGETPLIWFWGRLQDLTTGFGYRPWRAFLWSAVLLTVGSVVYGLHPPAPLKPGEAPQFNPVVYTLDLMIPLINLGQELAFNPVGAHQWLSYTFVAAGWILATTIAAGVARAVSRR</sequence>
<organism evidence="2 3">
    <name type="scientific">Actinomadura fulvescens</name>
    <dbReference type="NCBI Taxonomy" id="46160"/>
    <lineage>
        <taxon>Bacteria</taxon>
        <taxon>Bacillati</taxon>
        <taxon>Actinomycetota</taxon>
        <taxon>Actinomycetes</taxon>
        <taxon>Streptosporangiales</taxon>
        <taxon>Thermomonosporaceae</taxon>
        <taxon>Actinomadura</taxon>
    </lineage>
</organism>
<proteinExistence type="predicted"/>
<comment type="caution">
    <text evidence="2">The sequence shown here is derived from an EMBL/GenBank/DDBJ whole genome shotgun (WGS) entry which is preliminary data.</text>
</comment>
<accession>A0ABN3QWS1</accession>
<keyword evidence="3" id="KW-1185">Reference proteome</keyword>
<evidence type="ECO:0008006" key="4">
    <source>
        <dbReference type="Google" id="ProtNLM"/>
    </source>
</evidence>
<dbReference type="RefSeq" id="WP_344549026.1">
    <property type="nucleotide sequence ID" value="NZ_BAAATD010000022.1"/>
</dbReference>
<keyword evidence="1" id="KW-0812">Transmembrane</keyword>
<keyword evidence="1" id="KW-1133">Transmembrane helix</keyword>
<feature type="transmembrane region" description="Helical" evidence="1">
    <location>
        <begin position="634"/>
        <end position="655"/>
    </location>
</feature>
<gene>
    <name evidence="2" type="ORF">GCM10010411_91100</name>
</gene>
<name>A0ABN3QWS1_9ACTN</name>
<keyword evidence="1" id="KW-0472">Membrane</keyword>
<reference evidence="2 3" key="1">
    <citation type="journal article" date="2019" name="Int. J. Syst. Evol. Microbiol.">
        <title>The Global Catalogue of Microorganisms (GCM) 10K type strain sequencing project: providing services to taxonomists for standard genome sequencing and annotation.</title>
        <authorList>
            <consortium name="The Broad Institute Genomics Platform"/>
            <consortium name="The Broad Institute Genome Sequencing Center for Infectious Disease"/>
            <person name="Wu L."/>
            <person name="Ma J."/>
        </authorList>
    </citation>
    <scope>NUCLEOTIDE SEQUENCE [LARGE SCALE GENOMIC DNA]</scope>
    <source>
        <strain evidence="2 3">JCM 6833</strain>
    </source>
</reference>
<evidence type="ECO:0000313" key="2">
    <source>
        <dbReference type="EMBL" id="GAA2637374.1"/>
    </source>
</evidence>